<evidence type="ECO:0000313" key="1">
    <source>
        <dbReference type="EMBL" id="GIX91899.1"/>
    </source>
</evidence>
<gene>
    <name evidence="1" type="ORF">CEXT_533801</name>
</gene>
<accession>A0AAV4P4E4</accession>
<protein>
    <submittedName>
        <fullName evidence="1">Uncharacterized protein</fullName>
    </submittedName>
</protein>
<reference evidence="1 2" key="1">
    <citation type="submission" date="2021-06" db="EMBL/GenBank/DDBJ databases">
        <title>Caerostris extrusa draft genome.</title>
        <authorList>
            <person name="Kono N."/>
            <person name="Arakawa K."/>
        </authorList>
    </citation>
    <scope>NUCLEOTIDE SEQUENCE [LARGE SCALE GENOMIC DNA]</scope>
</reference>
<evidence type="ECO:0000313" key="2">
    <source>
        <dbReference type="Proteomes" id="UP001054945"/>
    </source>
</evidence>
<sequence length="133" mass="15674">MRISVKGSFKFQDHFRWDGKALCQTRQKRRLFILRDEGASHAVFLTEFLPTRKPNDTSQPQTLHQKLDWNSSSDAILKKPYFENLFATWSPPDMVSKQSDGMELRRVALRNRKWAKHIREILAKIAAHHWSRG</sequence>
<dbReference type="EMBL" id="BPLR01004072">
    <property type="protein sequence ID" value="GIX91899.1"/>
    <property type="molecule type" value="Genomic_DNA"/>
</dbReference>
<name>A0AAV4P4E4_CAEEX</name>
<dbReference type="Proteomes" id="UP001054945">
    <property type="component" value="Unassembled WGS sequence"/>
</dbReference>
<keyword evidence="2" id="KW-1185">Reference proteome</keyword>
<comment type="caution">
    <text evidence="1">The sequence shown here is derived from an EMBL/GenBank/DDBJ whole genome shotgun (WGS) entry which is preliminary data.</text>
</comment>
<organism evidence="1 2">
    <name type="scientific">Caerostris extrusa</name>
    <name type="common">Bark spider</name>
    <name type="synonym">Caerostris bankana</name>
    <dbReference type="NCBI Taxonomy" id="172846"/>
    <lineage>
        <taxon>Eukaryota</taxon>
        <taxon>Metazoa</taxon>
        <taxon>Ecdysozoa</taxon>
        <taxon>Arthropoda</taxon>
        <taxon>Chelicerata</taxon>
        <taxon>Arachnida</taxon>
        <taxon>Araneae</taxon>
        <taxon>Araneomorphae</taxon>
        <taxon>Entelegynae</taxon>
        <taxon>Araneoidea</taxon>
        <taxon>Araneidae</taxon>
        <taxon>Caerostris</taxon>
    </lineage>
</organism>
<dbReference type="AlphaFoldDB" id="A0AAV4P4E4"/>
<proteinExistence type="predicted"/>